<organism evidence="1">
    <name type="scientific">Anopheles sinensis</name>
    <name type="common">Mosquito</name>
    <dbReference type="NCBI Taxonomy" id="74873"/>
    <lineage>
        <taxon>Eukaryota</taxon>
        <taxon>Metazoa</taxon>
        <taxon>Ecdysozoa</taxon>
        <taxon>Arthropoda</taxon>
        <taxon>Hexapoda</taxon>
        <taxon>Insecta</taxon>
        <taxon>Pterygota</taxon>
        <taxon>Neoptera</taxon>
        <taxon>Endopterygota</taxon>
        <taxon>Diptera</taxon>
        <taxon>Nematocera</taxon>
        <taxon>Culicoidea</taxon>
        <taxon>Culicidae</taxon>
        <taxon>Anophelinae</taxon>
        <taxon>Anopheles</taxon>
    </lineage>
</organism>
<dbReference type="VEuPathDB" id="VectorBase:ASIC022045"/>
<accession>A0A084WUB3</accession>
<reference evidence="1 3" key="1">
    <citation type="journal article" date="2014" name="BMC Genomics">
        <title>Genome sequence of Anopheles sinensis provides insight into genetics basis of mosquito competence for malaria parasites.</title>
        <authorList>
            <person name="Zhou D."/>
            <person name="Zhang D."/>
            <person name="Ding G."/>
            <person name="Shi L."/>
            <person name="Hou Q."/>
            <person name="Ye Y."/>
            <person name="Xu Y."/>
            <person name="Zhou H."/>
            <person name="Xiong C."/>
            <person name="Li S."/>
            <person name="Yu J."/>
            <person name="Hong S."/>
            <person name="Yu X."/>
            <person name="Zou P."/>
            <person name="Chen C."/>
            <person name="Chang X."/>
            <person name="Wang W."/>
            <person name="Lv Y."/>
            <person name="Sun Y."/>
            <person name="Ma L."/>
            <person name="Shen B."/>
            <person name="Zhu C."/>
        </authorList>
    </citation>
    <scope>NUCLEOTIDE SEQUENCE [LARGE SCALE GENOMIC DNA]</scope>
</reference>
<dbReference type="EMBL" id="KE525421">
    <property type="protein sequence ID" value="KFB53807.1"/>
    <property type="molecule type" value="Genomic_DNA"/>
</dbReference>
<dbReference type="EMBL" id="ATLV01027045">
    <property type="status" value="NOT_ANNOTATED_CDS"/>
    <property type="molecule type" value="Genomic_DNA"/>
</dbReference>
<protein>
    <submittedName>
        <fullName evidence="1 2">Uncharacterized protein</fullName>
    </submittedName>
</protein>
<keyword evidence="3" id="KW-1185">Reference proteome</keyword>
<evidence type="ECO:0000313" key="1">
    <source>
        <dbReference type="EMBL" id="KFB53807.1"/>
    </source>
</evidence>
<name>A0A084WUB3_ANOSI</name>
<dbReference type="AlphaFoldDB" id="A0A084WUB3"/>
<dbReference type="Proteomes" id="UP000030765">
    <property type="component" value="Unassembled WGS sequence"/>
</dbReference>
<gene>
    <name evidence="1" type="ORF">ZHAS_00022045</name>
</gene>
<sequence>MLANLAQPSHDRQLERNCFIIIDLRQRLPDAIEFPIQFSGKLNLLRRTNARTEENFNFFITFAAFVRSDSSNSSRRAFGVLHDGPKGGKDCKRYGPEWTALEWLCSQVPASPPTGFGSIR</sequence>
<dbReference type="EnsemblMetazoa" id="ASIC022045-RA">
    <property type="protein sequence ID" value="ASIC022045-PA"/>
    <property type="gene ID" value="ASIC022045"/>
</dbReference>
<proteinExistence type="predicted"/>
<reference evidence="2" key="2">
    <citation type="submission" date="2020-05" db="UniProtKB">
        <authorList>
            <consortium name="EnsemblMetazoa"/>
        </authorList>
    </citation>
    <scope>IDENTIFICATION</scope>
</reference>
<evidence type="ECO:0000313" key="3">
    <source>
        <dbReference type="Proteomes" id="UP000030765"/>
    </source>
</evidence>
<evidence type="ECO:0000313" key="2">
    <source>
        <dbReference type="EnsemblMetazoa" id="ASIC022045-PA"/>
    </source>
</evidence>